<dbReference type="GO" id="GO:0007165">
    <property type="term" value="P:signal transduction"/>
    <property type="evidence" value="ECO:0007669"/>
    <property type="project" value="InterPro"/>
</dbReference>
<dbReference type="PROSITE" id="PS50104">
    <property type="entry name" value="TIR"/>
    <property type="match status" value="1"/>
</dbReference>
<keyword evidence="4" id="KW-1185">Reference proteome</keyword>
<evidence type="ECO:0000313" key="3">
    <source>
        <dbReference type="EMBL" id="KAG6515034.1"/>
    </source>
</evidence>
<dbReference type="SMART" id="SM00255">
    <property type="entry name" value="TIR"/>
    <property type="match status" value="1"/>
</dbReference>
<feature type="domain" description="TIR" evidence="2">
    <location>
        <begin position="38"/>
        <end position="164"/>
    </location>
</feature>
<evidence type="ECO:0000256" key="1">
    <source>
        <dbReference type="ARBA" id="ARBA00023027"/>
    </source>
</evidence>
<keyword evidence="1" id="KW-0520">NAD</keyword>
<protein>
    <recommendedName>
        <fullName evidence="2">TIR domain-containing protein</fullName>
    </recommendedName>
</protein>
<name>A0A8J5HAX8_ZINOF</name>
<dbReference type="Gene3D" id="3.40.50.10140">
    <property type="entry name" value="Toll/interleukin-1 receptor homology (TIR) domain"/>
    <property type="match status" value="1"/>
</dbReference>
<reference evidence="3 4" key="1">
    <citation type="submission" date="2020-08" db="EMBL/GenBank/DDBJ databases">
        <title>Plant Genome Project.</title>
        <authorList>
            <person name="Zhang R.-G."/>
        </authorList>
    </citation>
    <scope>NUCLEOTIDE SEQUENCE [LARGE SCALE GENOMIC DNA]</scope>
    <source>
        <tissue evidence="3">Rhizome</tissue>
    </source>
</reference>
<sequence length="255" mass="28004">MSVSAMRRVVVPRRASISRVLSNYQGMAAPTTRKAAASTVDVFLSHRGADTKSTVAGLLYDRLAQMGVRPFLDSRSMEPGDKIYERVDAGIRQSRVGVAIFSPRYCDSVSCLHELAMMVEAGKKLIPIFYDVKPAELAIGAAVSSAAESPEDLARYARAIREAKLTVGLTFDSKKGDWSDLVSRTSNVVLKCLKQAKAPPIEQRYPDVLKTRGILDVLRHLGCPAELLPQMNTARFEVPLISRGIFDDLETLRHG</sequence>
<organism evidence="3 4">
    <name type="scientific">Zingiber officinale</name>
    <name type="common">Ginger</name>
    <name type="synonym">Amomum zingiber</name>
    <dbReference type="NCBI Taxonomy" id="94328"/>
    <lineage>
        <taxon>Eukaryota</taxon>
        <taxon>Viridiplantae</taxon>
        <taxon>Streptophyta</taxon>
        <taxon>Embryophyta</taxon>
        <taxon>Tracheophyta</taxon>
        <taxon>Spermatophyta</taxon>
        <taxon>Magnoliopsida</taxon>
        <taxon>Liliopsida</taxon>
        <taxon>Zingiberales</taxon>
        <taxon>Zingiberaceae</taxon>
        <taxon>Zingiber</taxon>
    </lineage>
</organism>
<dbReference type="PANTHER" id="PTHR32009:SF131">
    <property type="entry name" value="OS07G0566800 PROTEIN"/>
    <property type="match status" value="1"/>
</dbReference>
<dbReference type="SUPFAM" id="SSF52200">
    <property type="entry name" value="Toll/Interleukin receptor TIR domain"/>
    <property type="match status" value="1"/>
</dbReference>
<comment type="caution">
    <text evidence="3">The sequence shown here is derived from an EMBL/GenBank/DDBJ whole genome shotgun (WGS) entry which is preliminary data.</text>
</comment>
<accession>A0A8J5HAX8</accession>
<dbReference type="InterPro" id="IPR035897">
    <property type="entry name" value="Toll_tir_struct_dom_sf"/>
</dbReference>
<evidence type="ECO:0000313" key="4">
    <source>
        <dbReference type="Proteomes" id="UP000734854"/>
    </source>
</evidence>
<proteinExistence type="predicted"/>
<gene>
    <name evidence="3" type="ORF">ZIOFF_025412</name>
</gene>
<evidence type="ECO:0000259" key="2">
    <source>
        <dbReference type="PROSITE" id="PS50104"/>
    </source>
</evidence>
<dbReference type="InterPro" id="IPR000157">
    <property type="entry name" value="TIR_dom"/>
</dbReference>
<dbReference type="Proteomes" id="UP000734854">
    <property type="component" value="Unassembled WGS sequence"/>
</dbReference>
<dbReference type="Pfam" id="PF01582">
    <property type="entry name" value="TIR"/>
    <property type="match status" value="1"/>
</dbReference>
<dbReference type="EMBL" id="JACMSC010000007">
    <property type="protein sequence ID" value="KAG6515034.1"/>
    <property type="molecule type" value="Genomic_DNA"/>
</dbReference>
<dbReference type="AlphaFoldDB" id="A0A8J5HAX8"/>
<dbReference type="PANTHER" id="PTHR32009">
    <property type="entry name" value="TMV RESISTANCE PROTEIN N-LIKE"/>
    <property type="match status" value="1"/>
</dbReference>